<keyword evidence="7 9" id="KW-0472">Membrane</keyword>
<dbReference type="GO" id="GO:0043190">
    <property type="term" value="C:ATP-binding cassette (ABC) transporter complex"/>
    <property type="evidence" value="ECO:0007669"/>
    <property type="project" value="InterPro"/>
</dbReference>
<comment type="subcellular location">
    <subcellularLocation>
        <location evidence="2">Cell membrane</location>
        <topology evidence="2">Multi-pass membrane protein</topology>
    </subcellularLocation>
</comment>
<evidence type="ECO:0000256" key="2">
    <source>
        <dbReference type="ARBA" id="ARBA00004651"/>
    </source>
</evidence>
<name>A0A1H9L1K2_9GAMM</name>
<feature type="transmembrane region" description="Helical" evidence="9">
    <location>
        <begin position="61"/>
        <end position="81"/>
    </location>
</feature>
<dbReference type="STRING" id="355243.SAMN03080615_03727"/>
<dbReference type="NCBIfam" id="TIGR04408">
    <property type="entry name" value="LptG_lptG"/>
    <property type="match status" value="1"/>
</dbReference>
<feature type="transmembrane region" description="Helical" evidence="9">
    <location>
        <begin position="274"/>
        <end position="292"/>
    </location>
</feature>
<feature type="transmembrane region" description="Helical" evidence="9">
    <location>
        <begin position="333"/>
        <end position="351"/>
    </location>
</feature>
<dbReference type="Pfam" id="PF03739">
    <property type="entry name" value="LptF_LptG"/>
    <property type="match status" value="1"/>
</dbReference>
<keyword evidence="4" id="KW-1003">Cell membrane</keyword>
<organism evidence="10 11">
    <name type="scientific">Amphritea atlantica</name>
    <dbReference type="NCBI Taxonomy" id="355243"/>
    <lineage>
        <taxon>Bacteria</taxon>
        <taxon>Pseudomonadati</taxon>
        <taxon>Pseudomonadota</taxon>
        <taxon>Gammaproteobacteria</taxon>
        <taxon>Oceanospirillales</taxon>
        <taxon>Oceanospirillaceae</taxon>
        <taxon>Amphritea</taxon>
    </lineage>
</organism>
<dbReference type="GO" id="GO:0015920">
    <property type="term" value="P:lipopolysaccharide transport"/>
    <property type="evidence" value="ECO:0007669"/>
    <property type="project" value="TreeGrafter"/>
</dbReference>
<accession>A0A1H9L1K2</accession>
<evidence type="ECO:0000256" key="8">
    <source>
        <dbReference type="ARBA" id="ARBA00026081"/>
    </source>
</evidence>
<dbReference type="AlphaFoldDB" id="A0A1H9L1K2"/>
<gene>
    <name evidence="10" type="ORF">SAMN03080615_03727</name>
</gene>
<dbReference type="GO" id="GO:0055085">
    <property type="term" value="P:transmembrane transport"/>
    <property type="evidence" value="ECO:0007669"/>
    <property type="project" value="InterPro"/>
</dbReference>
<evidence type="ECO:0000313" key="11">
    <source>
        <dbReference type="Proteomes" id="UP000198749"/>
    </source>
</evidence>
<keyword evidence="11" id="KW-1185">Reference proteome</keyword>
<feature type="transmembrane region" description="Helical" evidence="9">
    <location>
        <begin position="304"/>
        <end position="321"/>
    </location>
</feature>
<dbReference type="InterPro" id="IPR005495">
    <property type="entry name" value="LptG/LptF_permease"/>
</dbReference>
<dbReference type="InterPro" id="IPR030923">
    <property type="entry name" value="LptG"/>
</dbReference>
<evidence type="ECO:0000256" key="6">
    <source>
        <dbReference type="ARBA" id="ARBA00022989"/>
    </source>
</evidence>
<sequence>MLFKLDRYVGKQVLLSIMVVMLIVVGLDFLFQIIDEMSELNEGYTLIIALGYSALNMPAAFYEYLPLGCLVGCLLGLGGLANGSELTVMRAAGVSVWRLVRMVLKPVIVLAVVALFLGEYVAPYAGALGESIRAQHLNRGTISARTGVWHRENGEYIHINVVTPAGDIQGVTRLGLAPDSSLSFSSYAKSGHYQNGVWVLKDVAETRFLENKDQTQVQHYDSQEWNIELNPQRLKVLMVKPKEMSTSELYQYSQYLGDQELDNDRYMQSFWRKAFQPLAIIGLVLVAVSFIFGSLRSVSSGQRIITGVVVGMIFKISQDILAPMSSLYSIDPVWAALVPIMICMMLGSWLIKRAG</sequence>
<evidence type="ECO:0000313" key="10">
    <source>
        <dbReference type="EMBL" id="SER04883.1"/>
    </source>
</evidence>
<evidence type="ECO:0000256" key="9">
    <source>
        <dbReference type="SAM" id="Phobius"/>
    </source>
</evidence>
<feature type="transmembrane region" description="Helical" evidence="9">
    <location>
        <begin position="102"/>
        <end position="122"/>
    </location>
</feature>
<dbReference type="PANTHER" id="PTHR33529">
    <property type="entry name" value="SLR0882 PROTEIN-RELATED"/>
    <property type="match status" value="1"/>
</dbReference>
<evidence type="ECO:0000256" key="3">
    <source>
        <dbReference type="ARBA" id="ARBA00007725"/>
    </source>
</evidence>
<proteinExistence type="inferred from homology"/>
<dbReference type="EMBL" id="FOGB01000015">
    <property type="protein sequence ID" value="SER04883.1"/>
    <property type="molecule type" value="Genomic_DNA"/>
</dbReference>
<reference evidence="11" key="1">
    <citation type="submission" date="2016-10" db="EMBL/GenBank/DDBJ databases">
        <authorList>
            <person name="Varghese N."/>
            <person name="Submissions S."/>
        </authorList>
    </citation>
    <scope>NUCLEOTIDE SEQUENCE [LARGE SCALE GENOMIC DNA]</scope>
    <source>
        <strain evidence="11">DSM 18887</strain>
    </source>
</reference>
<comment type="function">
    <text evidence="1">Part of the ABC transporter complex LptBFG involved in the translocation of lipopolysaccharide (LPS) from the inner membrane to the outer membrane.</text>
</comment>
<keyword evidence="5 9" id="KW-0812">Transmembrane</keyword>
<keyword evidence="6 9" id="KW-1133">Transmembrane helix</keyword>
<comment type="similarity">
    <text evidence="3">Belongs to the LptF/LptG family.</text>
</comment>
<evidence type="ECO:0000256" key="1">
    <source>
        <dbReference type="ARBA" id="ARBA00002265"/>
    </source>
</evidence>
<evidence type="ECO:0000256" key="4">
    <source>
        <dbReference type="ARBA" id="ARBA00022475"/>
    </source>
</evidence>
<dbReference type="Proteomes" id="UP000198749">
    <property type="component" value="Unassembled WGS sequence"/>
</dbReference>
<evidence type="ECO:0000256" key="7">
    <source>
        <dbReference type="ARBA" id="ARBA00023136"/>
    </source>
</evidence>
<evidence type="ECO:0000256" key="5">
    <source>
        <dbReference type="ARBA" id="ARBA00022692"/>
    </source>
</evidence>
<dbReference type="PANTHER" id="PTHR33529:SF2">
    <property type="entry name" value="LIPOPOLYSACCHARIDE EXPORT SYSTEM PERMEASE PROTEIN LPTG"/>
    <property type="match status" value="1"/>
</dbReference>
<comment type="subunit">
    <text evidence="8">Component of the lipopolysaccharide transport and assembly complex. The LptBFG transporter is composed of two ATP-binding proteins (LptB) and two transmembrane proteins (LptF and LptG).</text>
</comment>
<feature type="transmembrane region" description="Helical" evidence="9">
    <location>
        <begin position="12"/>
        <end position="34"/>
    </location>
</feature>
<protein>
    <submittedName>
        <fullName evidence="10">Lipopolysaccharide export system permease protein</fullName>
    </submittedName>
</protein>